<keyword evidence="4" id="KW-0436">Ligase</keyword>
<dbReference type="GO" id="GO:0005525">
    <property type="term" value="F:GTP binding"/>
    <property type="evidence" value="ECO:0007669"/>
    <property type="project" value="UniProtKB-KW"/>
</dbReference>
<comment type="catalytic activity">
    <reaction evidence="13">
        <text>a 3'-end 2',3'-cyclophospho-ribonucleotide-RNA + a 5'-end dephospho-ribonucleoside-RNA + GTP + H2O = a ribonucleotidyl-ribonucleotide-RNA + GMP + diphosphate + H(+)</text>
        <dbReference type="Rhea" id="RHEA:68080"/>
        <dbReference type="Rhea" id="RHEA-COMP:10464"/>
        <dbReference type="Rhea" id="RHEA-COMP:13936"/>
        <dbReference type="Rhea" id="RHEA-COMP:17355"/>
        <dbReference type="ChEBI" id="CHEBI:15377"/>
        <dbReference type="ChEBI" id="CHEBI:15378"/>
        <dbReference type="ChEBI" id="CHEBI:33019"/>
        <dbReference type="ChEBI" id="CHEBI:37565"/>
        <dbReference type="ChEBI" id="CHEBI:58115"/>
        <dbReference type="ChEBI" id="CHEBI:83064"/>
        <dbReference type="ChEBI" id="CHEBI:138284"/>
        <dbReference type="ChEBI" id="CHEBI:173118"/>
        <dbReference type="EC" id="6.5.1.8"/>
    </reaction>
</comment>
<feature type="binding site" evidence="16">
    <location>
        <position position="307"/>
    </location>
    <ligand>
        <name>Mn(2+)</name>
        <dbReference type="ChEBI" id="CHEBI:29035"/>
        <label>2</label>
    </ligand>
</feature>
<evidence type="ECO:0000256" key="7">
    <source>
        <dbReference type="ARBA" id="ARBA00023134"/>
    </source>
</evidence>
<evidence type="ECO:0000256" key="1">
    <source>
        <dbReference type="ARBA" id="ARBA00008071"/>
    </source>
</evidence>
<keyword evidence="7 15" id="KW-0342">GTP-binding</keyword>
<feature type="binding site" evidence="15">
    <location>
        <begin position="174"/>
        <end position="178"/>
    </location>
    <ligand>
        <name>GMP</name>
        <dbReference type="ChEBI" id="CHEBI:58115"/>
    </ligand>
</feature>
<keyword evidence="6 15" id="KW-0547">Nucleotide-binding</keyword>
<feature type="binding site" evidence="15">
    <location>
        <begin position="307"/>
        <end position="308"/>
    </location>
    <ligand>
        <name>GMP</name>
        <dbReference type="ChEBI" id="CHEBI:58115"/>
    </ligand>
</feature>
<dbReference type="GO" id="GO:0006281">
    <property type="term" value="P:DNA repair"/>
    <property type="evidence" value="ECO:0007669"/>
    <property type="project" value="TreeGrafter"/>
</dbReference>
<dbReference type="InterPro" id="IPR036025">
    <property type="entry name" value="RtcB-like_sf"/>
</dbReference>
<dbReference type="EMBL" id="CP096019">
    <property type="protein sequence ID" value="UPM43700.1"/>
    <property type="molecule type" value="Genomic_DNA"/>
</dbReference>
<evidence type="ECO:0000256" key="6">
    <source>
        <dbReference type="ARBA" id="ARBA00022741"/>
    </source>
</evidence>
<proteinExistence type="inferred from homology"/>
<evidence type="ECO:0000256" key="14">
    <source>
        <dbReference type="PIRSR" id="PIRSR601233-1"/>
    </source>
</evidence>
<dbReference type="GO" id="GO:0030145">
    <property type="term" value="F:manganese ion binding"/>
    <property type="evidence" value="ECO:0007669"/>
    <property type="project" value="TreeGrafter"/>
</dbReference>
<sequence length="430" mass="48710">MFDIEGEQTTARVFLEEDQLGQAAHEQLQTLVDHAAFRNPVCVMSDAHWGKGSVIGFTMELGERVVPNTIGVDIGCGLYAVNVGSELSVSGEELDRAVRSRIPMGSAVRSDTDYDMAAFPWQKANDVLERFEESYGRDLGFDGYDRSYFISLCRRVGMDEGRAVDSIGTLGGGNHFIEFARSDRSGDVWVVIHSGSRGLGYEIATHWQERATEHMDTRGIDVEAEIQRIREEYEGEEIGRRIDSFQERLTDRDRNETLDYLEGTEADGYFVDMIFAQQYAAENRREMARQIRSVLEATLEDEIESVHNYIDFRDLVIRKGATRAYEDERFLVPFNMRDGTLICKGKSNPDWNCSAPHGAGRVMSRRQATREVELDAFQETMTDVFSRSVNGDTLDEAPQAYKDAELIERSIEPTARITDRLDVFHNIKAS</sequence>
<feature type="binding site" evidence="15">
    <location>
        <begin position="333"/>
        <end position="336"/>
    </location>
    <ligand>
        <name>GMP</name>
        <dbReference type="ChEBI" id="CHEBI:58115"/>
    </ligand>
</feature>
<dbReference type="GO" id="GO:0170057">
    <property type="term" value="F:RNA ligase (GTP) activity"/>
    <property type="evidence" value="ECO:0007669"/>
    <property type="project" value="UniProtKB-EC"/>
</dbReference>
<reference evidence="17" key="1">
    <citation type="submission" date="2022-04" db="EMBL/GenBank/DDBJ databases">
        <title>Halocatena sp. nov., isolated from a salt lake.</title>
        <authorList>
            <person name="Cui H.-L."/>
        </authorList>
    </citation>
    <scope>NUCLEOTIDE SEQUENCE</scope>
    <source>
        <strain evidence="17">AD-1</strain>
    </source>
</reference>
<dbReference type="Gene3D" id="3.90.1860.10">
    <property type="entry name" value="tRNA-splicing ligase RtcB"/>
    <property type="match status" value="1"/>
</dbReference>
<evidence type="ECO:0000313" key="17">
    <source>
        <dbReference type="EMBL" id="UPM43700.1"/>
    </source>
</evidence>
<comment type="catalytic activity">
    <reaction evidence="12">
        <text>a 3'-end 3'-phospho-ribonucleotide-RNA + a 5'-end dephospho-ribonucleoside-RNA + GTP = a ribonucleotidyl-ribonucleotide-RNA + GMP + diphosphate</text>
        <dbReference type="Rhea" id="RHEA:68076"/>
        <dbReference type="Rhea" id="RHEA-COMP:10463"/>
        <dbReference type="Rhea" id="RHEA-COMP:13936"/>
        <dbReference type="Rhea" id="RHEA-COMP:17355"/>
        <dbReference type="ChEBI" id="CHEBI:33019"/>
        <dbReference type="ChEBI" id="CHEBI:37565"/>
        <dbReference type="ChEBI" id="CHEBI:58115"/>
        <dbReference type="ChEBI" id="CHEBI:83062"/>
        <dbReference type="ChEBI" id="CHEBI:138284"/>
        <dbReference type="ChEBI" id="CHEBI:173118"/>
        <dbReference type="EC" id="6.5.1.8"/>
    </reaction>
</comment>
<comment type="similarity">
    <text evidence="1">Belongs to the RtcB family.</text>
</comment>
<dbReference type="KEGG" id="haad:MW046_04435"/>
<dbReference type="SUPFAM" id="SSF103365">
    <property type="entry name" value="Hypothetical protein PH1602"/>
    <property type="match status" value="1"/>
</dbReference>
<evidence type="ECO:0000256" key="13">
    <source>
        <dbReference type="ARBA" id="ARBA00049514"/>
    </source>
</evidence>
<comment type="subunit">
    <text evidence="2">Monomer.</text>
</comment>
<evidence type="ECO:0000256" key="16">
    <source>
        <dbReference type="PIRSR" id="PIRSR601233-3"/>
    </source>
</evidence>
<organism evidence="17 18">
    <name type="scientific">Halocatena salina</name>
    <dbReference type="NCBI Taxonomy" id="2934340"/>
    <lineage>
        <taxon>Archaea</taxon>
        <taxon>Methanobacteriati</taxon>
        <taxon>Methanobacteriota</taxon>
        <taxon>Stenosarchaea group</taxon>
        <taxon>Halobacteria</taxon>
        <taxon>Halobacteriales</taxon>
        <taxon>Natronomonadaceae</taxon>
        <taxon>Halocatena</taxon>
    </lineage>
</organism>
<keyword evidence="8 16" id="KW-0464">Manganese</keyword>
<dbReference type="GO" id="GO:0006396">
    <property type="term" value="P:RNA processing"/>
    <property type="evidence" value="ECO:0007669"/>
    <property type="project" value="InterPro"/>
</dbReference>
<evidence type="ECO:0000256" key="9">
    <source>
        <dbReference type="ARBA" id="ARBA00030221"/>
    </source>
</evidence>
<feature type="binding site" evidence="16">
    <location>
        <position position="175"/>
    </location>
    <ligand>
        <name>Mn(2+)</name>
        <dbReference type="ChEBI" id="CHEBI:29035"/>
        <label>1</label>
    </ligand>
</feature>
<feature type="binding site" evidence="15">
    <location>
        <begin position="357"/>
        <end position="360"/>
    </location>
    <ligand>
        <name>GMP</name>
        <dbReference type="ChEBI" id="CHEBI:58115"/>
    </ligand>
</feature>
<evidence type="ECO:0000256" key="4">
    <source>
        <dbReference type="ARBA" id="ARBA00022598"/>
    </source>
</evidence>
<evidence type="ECO:0000256" key="15">
    <source>
        <dbReference type="PIRSR" id="PIRSR601233-2"/>
    </source>
</evidence>
<evidence type="ECO:0000256" key="10">
    <source>
        <dbReference type="ARBA" id="ARBA00033766"/>
    </source>
</evidence>
<dbReference type="Pfam" id="PF01139">
    <property type="entry name" value="RtcB"/>
    <property type="match status" value="1"/>
</dbReference>
<dbReference type="GO" id="GO:0003909">
    <property type="term" value="F:DNA ligase activity"/>
    <property type="evidence" value="ECO:0007669"/>
    <property type="project" value="TreeGrafter"/>
</dbReference>
<evidence type="ECO:0000256" key="3">
    <source>
        <dbReference type="ARBA" id="ARBA00012726"/>
    </source>
</evidence>
<evidence type="ECO:0000256" key="8">
    <source>
        <dbReference type="ARBA" id="ARBA00023211"/>
    </source>
</evidence>
<dbReference type="PANTHER" id="PTHR43749">
    <property type="entry name" value="RNA-SPLICING LIGASE RTCB"/>
    <property type="match status" value="1"/>
</dbReference>
<gene>
    <name evidence="17" type="ORF">MW046_04435</name>
</gene>
<name>A0A8U0A3E4_9EURY</name>
<evidence type="ECO:0000313" key="18">
    <source>
        <dbReference type="Proteomes" id="UP000831768"/>
    </source>
</evidence>
<keyword evidence="5 16" id="KW-0479">Metal-binding</keyword>
<dbReference type="AlphaFoldDB" id="A0A8U0A3E4"/>
<evidence type="ECO:0000256" key="5">
    <source>
        <dbReference type="ARBA" id="ARBA00022723"/>
    </source>
</evidence>
<dbReference type="PANTHER" id="PTHR43749:SF2">
    <property type="entry name" value="RNA-SPLICING LIGASE RTCB"/>
    <property type="match status" value="1"/>
</dbReference>
<keyword evidence="18" id="KW-1185">Reference proteome</keyword>
<dbReference type="RefSeq" id="WP_247994361.1">
    <property type="nucleotide sequence ID" value="NZ_CP096019.1"/>
</dbReference>
<dbReference type="InterPro" id="IPR001233">
    <property type="entry name" value="RtcB"/>
</dbReference>
<evidence type="ECO:0000256" key="12">
    <source>
        <dbReference type="ARBA" id="ARBA00047746"/>
    </source>
</evidence>
<accession>A0A8U0A3E4</accession>
<evidence type="ECO:0000256" key="2">
    <source>
        <dbReference type="ARBA" id="ARBA00011245"/>
    </source>
</evidence>
<protein>
    <recommendedName>
        <fullName evidence="10">tRNA-splicing ligase RtcB</fullName>
        <ecNumber evidence="3">6.5.1.8</ecNumber>
    </recommendedName>
    <alternativeName>
        <fullName evidence="9">3'-phosphate/5'-hydroxy nucleic acid ligase</fullName>
    </alternativeName>
</protein>
<dbReference type="GeneID" id="71927268"/>
<feature type="binding site" evidence="16">
    <location>
        <position position="193"/>
    </location>
    <ligand>
        <name>Mn(2+)</name>
        <dbReference type="ChEBI" id="CHEBI:29035"/>
        <label>2</label>
    </ligand>
</feature>
<feature type="active site" description="GMP-histidine intermediate" evidence="14">
    <location>
        <position position="357"/>
    </location>
</feature>
<dbReference type="Proteomes" id="UP000831768">
    <property type="component" value="Chromosome"/>
</dbReference>
<dbReference type="EC" id="6.5.1.8" evidence="3"/>
<feature type="binding site" evidence="16">
    <location>
        <position position="73"/>
    </location>
    <ligand>
        <name>Mn(2+)</name>
        <dbReference type="ChEBI" id="CHEBI:29035"/>
        <label>1</label>
    </ligand>
</feature>
<dbReference type="GO" id="GO:0042245">
    <property type="term" value="P:RNA repair"/>
    <property type="evidence" value="ECO:0007669"/>
    <property type="project" value="TreeGrafter"/>
</dbReference>
<comment type="function">
    <text evidence="11">Essential for tRNA splicing and maturation. Acts by directly joining spliced tRNA halves to mature-sized tRNAs. Joins RNA with 2',3'-cyclic-phosphate or 3'-phosphate ends to RNA with 5'-hydroxy ends.</text>
</comment>
<evidence type="ECO:0000256" key="11">
    <source>
        <dbReference type="ARBA" id="ARBA00045316"/>
    </source>
</evidence>
<comment type="cofactor">
    <cofactor evidence="16">
        <name>Mn(2+)</name>
        <dbReference type="ChEBI" id="CHEBI:29035"/>
    </cofactor>
    <text evidence="16">Binds 2 manganese ions per subunit.</text>
</comment>
<dbReference type="InterPro" id="IPR052915">
    <property type="entry name" value="RtcB-like"/>
</dbReference>